<dbReference type="Proteomes" id="UP000315403">
    <property type="component" value="Unassembled WGS sequence"/>
</dbReference>
<dbReference type="Gene3D" id="1.10.530.40">
    <property type="match status" value="1"/>
</dbReference>
<dbReference type="InterPro" id="IPR052755">
    <property type="entry name" value="Lysozyme_Inhibitor_LprI"/>
</dbReference>
<sequence>MRYEVYKDKQEFFYKYRQHFRGVLLISIFFSQLAHATQYTTSYNCKTAKTETEKAVCQDAQLAKMDRQVSHDYNQLTNRMEKEGNYHQSLNNVTTTQSKWKEETLQCKGDVFCLTDAYGKRLAELNYCYRSDKAIAVAGVADCTPLDRVDYHFIQKSEGMMYDFYVPGAFGTNVETGENLGPRYKKDKITGEKIQKAIGNSGVTVGEGVDLGQQTIAGLRRYMEIEQKKYGKPDDVDIEYIIDTAKPFIGKKKNNAISALNDYYISRNKKYPQLSKSEATFISEAVRHGYAEDTSVLFDKNAQHKMSFWKMPMSVQTVLTDMKYHSYVSSVSHYLYQADWLGAAKELENLAVGRYAKYKSRFLARAQMLRDAINYHYLPSQGDPCAPAKVPLAYNENPVLQRVLRYLDWA</sequence>
<dbReference type="PANTHER" id="PTHR37549">
    <property type="entry name" value="LIPOPROTEIN LPRI"/>
    <property type="match status" value="1"/>
</dbReference>
<accession>A0A543PZ63</accession>
<feature type="chain" id="PRO_5022212398" description="Pesticin C-terminal domain-containing protein" evidence="3">
    <location>
        <begin position="37"/>
        <end position="410"/>
    </location>
</feature>
<dbReference type="RefSeq" id="WP_142089945.1">
    <property type="nucleotide sequence ID" value="NZ_SZUV01000005.1"/>
</dbReference>
<dbReference type="InterPro" id="IPR031922">
    <property type="entry name" value="Pesticin_C"/>
</dbReference>
<dbReference type="Pfam" id="PF16754">
    <property type="entry name" value="Pesticin"/>
    <property type="match status" value="1"/>
</dbReference>
<dbReference type="GO" id="GO:0005576">
    <property type="term" value="C:extracellular region"/>
    <property type="evidence" value="ECO:0007669"/>
    <property type="project" value="TreeGrafter"/>
</dbReference>
<dbReference type="PANTHER" id="PTHR37549:SF1">
    <property type="entry name" value="LIPOPROTEIN LPRI"/>
    <property type="match status" value="1"/>
</dbReference>
<organism evidence="5 6">
    <name type="scientific">Acidithiobacillus thiooxidans ATCC 19377</name>
    <dbReference type="NCBI Taxonomy" id="637390"/>
    <lineage>
        <taxon>Bacteria</taxon>
        <taxon>Pseudomonadati</taxon>
        <taxon>Pseudomonadota</taxon>
        <taxon>Acidithiobacillia</taxon>
        <taxon>Acidithiobacillales</taxon>
        <taxon>Acidithiobacillaceae</taxon>
        <taxon>Acidithiobacillus</taxon>
    </lineage>
</organism>
<dbReference type="AlphaFoldDB" id="A0A543PZ63"/>
<feature type="domain" description="Pesticin C-terminal" evidence="4">
    <location>
        <begin position="189"/>
        <end position="324"/>
    </location>
</feature>
<dbReference type="EMBL" id="SZUV01000005">
    <property type="protein sequence ID" value="TQN49374.1"/>
    <property type="molecule type" value="Genomic_DNA"/>
</dbReference>
<keyword evidence="1" id="KW-0929">Antimicrobial</keyword>
<comment type="caution">
    <text evidence="5">The sequence shown here is derived from an EMBL/GenBank/DDBJ whole genome shotgun (WGS) entry which is preliminary data.</text>
</comment>
<evidence type="ECO:0000313" key="5">
    <source>
        <dbReference type="EMBL" id="TQN49374.1"/>
    </source>
</evidence>
<evidence type="ECO:0000256" key="3">
    <source>
        <dbReference type="SAM" id="SignalP"/>
    </source>
</evidence>
<name>A0A543PZ63_ACITH</name>
<dbReference type="GO" id="GO:0042742">
    <property type="term" value="P:defense response to bacterium"/>
    <property type="evidence" value="ECO:0007669"/>
    <property type="project" value="UniProtKB-KW"/>
</dbReference>
<evidence type="ECO:0000259" key="4">
    <source>
        <dbReference type="Pfam" id="PF16754"/>
    </source>
</evidence>
<evidence type="ECO:0000256" key="1">
    <source>
        <dbReference type="ARBA" id="ARBA00022529"/>
    </source>
</evidence>
<feature type="signal peptide" evidence="3">
    <location>
        <begin position="1"/>
        <end position="36"/>
    </location>
</feature>
<protein>
    <recommendedName>
        <fullName evidence="4">Pesticin C-terminal domain-containing protein</fullName>
    </recommendedName>
</protein>
<keyword evidence="3" id="KW-0732">Signal</keyword>
<evidence type="ECO:0000256" key="2">
    <source>
        <dbReference type="ARBA" id="ARBA00022638"/>
    </source>
</evidence>
<dbReference type="GO" id="GO:0031640">
    <property type="term" value="P:killing of cells of another organism"/>
    <property type="evidence" value="ECO:0007669"/>
    <property type="project" value="UniProtKB-KW"/>
</dbReference>
<evidence type="ECO:0000313" key="6">
    <source>
        <dbReference type="Proteomes" id="UP000315403"/>
    </source>
</evidence>
<dbReference type="InterPro" id="IPR023347">
    <property type="entry name" value="Lysozyme_dom_sf"/>
</dbReference>
<dbReference type="GO" id="GO:0003796">
    <property type="term" value="F:lysozyme activity"/>
    <property type="evidence" value="ECO:0007669"/>
    <property type="project" value="InterPro"/>
</dbReference>
<proteinExistence type="predicted"/>
<reference evidence="5 6" key="1">
    <citation type="submission" date="2019-03" db="EMBL/GenBank/DDBJ databases">
        <title>New insights into Acidothiobacillus thiooxidans sulfur metabolism through coupled gene expression, solution geochemistry, microscopy and spectroscopy analyses.</title>
        <authorList>
            <person name="Camacho D."/>
            <person name="Frazao R."/>
            <person name="Fouillen A."/>
            <person name="Nanci A."/>
            <person name="Lang B.F."/>
            <person name="Apte S.C."/>
            <person name="Baron C."/>
            <person name="Warren L.A."/>
        </authorList>
    </citation>
    <scope>NUCLEOTIDE SEQUENCE [LARGE SCALE GENOMIC DNA]</scope>
    <source>
        <strain evidence="5 6">ATCC 19377</strain>
    </source>
</reference>
<gene>
    <name evidence="5" type="ORF">DLNHIDIE_03225</name>
</gene>
<keyword evidence="2" id="KW-0081">Bacteriolytic enzyme</keyword>